<gene>
    <name evidence="3" type="primary">MEC1_1</name>
    <name evidence="3" type="ORF">QQZ08_006681</name>
</gene>
<evidence type="ECO:0000313" key="3">
    <source>
        <dbReference type="EMBL" id="KAK7426781.1"/>
    </source>
</evidence>
<feature type="region of interest" description="Disordered" evidence="1">
    <location>
        <begin position="1"/>
        <end position="28"/>
    </location>
</feature>
<dbReference type="InterPro" id="IPR058681">
    <property type="entry name" value="HEAT_MEC1_N"/>
</dbReference>
<protein>
    <submittedName>
        <fullName evidence="3">Serine/threonine-protein kinase M1</fullName>
        <ecNumber evidence="3">2.7.11.1</ecNumber>
    </submittedName>
</protein>
<dbReference type="EC" id="2.7.11.1" evidence="3"/>
<dbReference type="EMBL" id="JAZAVK010000061">
    <property type="protein sequence ID" value="KAK7426781.1"/>
    <property type="molecule type" value="Genomic_DNA"/>
</dbReference>
<feature type="domain" description="Serine/threonine-protein kinase MEC1 HEAT repeats" evidence="2">
    <location>
        <begin position="506"/>
        <end position="658"/>
    </location>
</feature>
<keyword evidence="3" id="KW-0808">Transferase</keyword>
<sequence>MAGESFSRAFVPGPGGPSDGHAIIGPPPSTLAAQLVENISASTKSSKSDENSELKGLFAVIQRVKDNPALLKTPKERVEHNHMLIYVYSRVVLESIKFDDPFLDRAHVQAEGLKAINFLRFAIKETPTVLAYKPEEEGFLFRGREPLWIWLFPQLFRLLGHPQCIELVTSIESLLQYFLLVVAQTSDLWDLAPGMVLYLRTILSSLLSYLQDPSTIPCLEDTPTTLYLPPTLTLDHILQHQSSSSQLTEMISSPDGSRAQDNLDPDAQRTYCVALAAIAKSTIQDKTLSRLAASKLVDEPLLLYPTLAEDSDLWFQDEHVRKAIEALCLTYGDQEGVSDDSAKRRKISRESPHGQDFLMHLMHEALEVPNPGNDYMISETEFLNAFEQVDESRQCLTIELLCRTCCSLNDNLGGPGSVLRTVKGLKCSICDAETIQDQPRAVAATISNPEMQTIFEKLVRSPALAKSRRPRVAAMMALRRFILHCDDQTGLLDLETSSLGQWCLQSLNSSIREIRIAAGRALATFSLDRPLSPSGQDVVHRNRKNSIAFLRSISEKNQANMVETCVMAWGQLGRVVPEDELNLVLIKLLEYLGSSNNIVSAFAFNELLNLAEARHTTPRRLFEPFWPSLAYMTTRDMVHRPQMSRAIAELLQISINELLLLVQTHALPWLVLDKQKDVIHKIAEARKESEIWQPLMDSSNLGAILALLLVQDTEDIEGFAESRLDDISPHFQSIGLLGLLQSEPVLIVMELLKAAGEADDSRKPTASATKLPSCTHF</sequence>
<evidence type="ECO:0000256" key="1">
    <source>
        <dbReference type="SAM" id="MobiDB-lite"/>
    </source>
</evidence>
<comment type="caution">
    <text evidence="3">The sequence shown here is derived from an EMBL/GenBank/DDBJ whole genome shotgun (WGS) entry which is preliminary data.</text>
</comment>
<dbReference type="InterPro" id="IPR016024">
    <property type="entry name" value="ARM-type_fold"/>
</dbReference>
<keyword evidence="3" id="KW-0418">Kinase</keyword>
<name>A0ABR1I1K9_9HYPO</name>
<evidence type="ECO:0000259" key="2">
    <source>
        <dbReference type="Pfam" id="PF25385"/>
    </source>
</evidence>
<evidence type="ECO:0000313" key="4">
    <source>
        <dbReference type="Proteomes" id="UP001498421"/>
    </source>
</evidence>
<dbReference type="GO" id="GO:0004674">
    <property type="term" value="F:protein serine/threonine kinase activity"/>
    <property type="evidence" value="ECO:0007669"/>
    <property type="project" value="UniProtKB-EC"/>
</dbReference>
<reference evidence="3 4" key="1">
    <citation type="journal article" date="2025" name="Microbiol. Resour. Announc.">
        <title>Draft genome sequences for Neonectria magnoliae and Neonectria punicea, canker pathogens of Liriodendron tulipifera and Acer saccharum in West Virginia.</title>
        <authorList>
            <person name="Petronek H.M."/>
            <person name="Kasson M.T."/>
            <person name="Metheny A.M."/>
            <person name="Stauder C.M."/>
            <person name="Lovett B."/>
            <person name="Lynch S.C."/>
            <person name="Garnas J.R."/>
            <person name="Kasson L.R."/>
            <person name="Stajich J.E."/>
        </authorList>
    </citation>
    <scope>NUCLEOTIDE SEQUENCE [LARGE SCALE GENOMIC DNA]</scope>
    <source>
        <strain evidence="3 4">NRRL 64651</strain>
    </source>
</reference>
<accession>A0ABR1I1K9</accession>
<dbReference type="Proteomes" id="UP001498421">
    <property type="component" value="Unassembled WGS sequence"/>
</dbReference>
<dbReference type="SUPFAM" id="SSF48371">
    <property type="entry name" value="ARM repeat"/>
    <property type="match status" value="1"/>
</dbReference>
<keyword evidence="4" id="KW-1185">Reference proteome</keyword>
<organism evidence="3 4">
    <name type="scientific">Neonectria magnoliae</name>
    <dbReference type="NCBI Taxonomy" id="2732573"/>
    <lineage>
        <taxon>Eukaryota</taxon>
        <taxon>Fungi</taxon>
        <taxon>Dikarya</taxon>
        <taxon>Ascomycota</taxon>
        <taxon>Pezizomycotina</taxon>
        <taxon>Sordariomycetes</taxon>
        <taxon>Hypocreomycetidae</taxon>
        <taxon>Hypocreales</taxon>
        <taxon>Nectriaceae</taxon>
        <taxon>Neonectria</taxon>
    </lineage>
</organism>
<dbReference type="Pfam" id="PF25385">
    <property type="entry name" value="HEAT_MEC1_N"/>
    <property type="match status" value="1"/>
</dbReference>
<proteinExistence type="predicted"/>